<protein>
    <submittedName>
        <fullName evidence="4">Tetratricopeptide repeat-containing protein</fullName>
    </submittedName>
</protein>
<evidence type="ECO:0000256" key="3">
    <source>
        <dbReference type="PROSITE-ProRule" id="PRU00339"/>
    </source>
</evidence>
<keyword evidence="2 3" id="KW-0802">TPR repeat</keyword>
<gene>
    <name evidence="4" type="ORF">SAMN04488055_0191</name>
</gene>
<name>A0A1N6D352_9BACT</name>
<keyword evidence="5" id="KW-1185">Reference proteome</keyword>
<dbReference type="EMBL" id="FSRA01000001">
    <property type="protein sequence ID" value="SIN65260.1"/>
    <property type="molecule type" value="Genomic_DNA"/>
</dbReference>
<dbReference type="SMART" id="SM00028">
    <property type="entry name" value="TPR"/>
    <property type="match status" value="4"/>
</dbReference>
<evidence type="ECO:0000313" key="4">
    <source>
        <dbReference type="EMBL" id="SIN65260.1"/>
    </source>
</evidence>
<keyword evidence="1" id="KW-0677">Repeat</keyword>
<dbReference type="PROSITE" id="PS50005">
    <property type="entry name" value="TPR"/>
    <property type="match status" value="3"/>
</dbReference>
<dbReference type="PANTHER" id="PTHR44858:SF1">
    <property type="entry name" value="UDP-N-ACETYLGLUCOSAMINE--PEPTIDE N-ACETYLGLUCOSAMINYLTRANSFERASE SPINDLY-RELATED"/>
    <property type="match status" value="1"/>
</dbReference>
<feature type="repeat" description="TPR" evidence="3">
    <location>
        <begin position="94"/>
        <end position="127"/>
    </location>
</feature>
<dbReference type="RefSeq" id="WP_074237309.1">
    <property type="nucleotide sequence ID" value="NZ_FSRA01000001.1"/>
</dbReference>
<dbReference type="Pfam" id="PF00515">
    <property type="entry name" value="TPR_1"/>
    <property type="match status" value="1"/>
</dbReference>
<sequence>MNPINELLEKARKLNEDKRYKDVIDLLTVTLLASYDNPELSAEKARAHLKLGETKLFFIIADKLRSQKPELSEELYNEAIKHYNSIVNAAPDKGGIYHSIGVAYQRLKQFETSIEYFDKVIKIKPTAIAYHGLGYGYKELEQVDNAILFYNKAIDLDAGLTEAYLSLGIIYKELEQYDKCIYYYSKAIEVNPDYDSSYYNRALAYNAREEYRKALADYEKYVELTKDSPDYFTTLAQSKIIELEKLIDNPDAININELINSIKKLLLFNDTTVTHYTSLSGAKALVLDNSPFRISEGAYLNDTSEGRELFNYLSFHVKSKTYHDTIAEPFAIKPFIGSFVAENKHNDLTLWRMYGKEAKEEAKGCAITFRKDEFLDNLKKKLTSDRKNPLTVNSDEEFSFYRVAYYSNDQKDKFVIPGASEQDEEALNKYMEDLAFNIQGFNKNKPDLNSTQHILKMLNEIAYLFKSAAYQYEHELRLVVNGIGIDKMILKDFTPPKVFIELINIDSVLKKITLGPKVERADEWAAAFFYKLDKDGHHPEILISHLPFK</sequence>
<proteinExistence type="predicted"/>
<organism evidence="4 5">
    <name type="scientific">Chitinophaga niabensis</name>
    <dbReference type="NCBI Taxonomy" id="536979"/>
    <lineage>
        <taxon>Bacteria</taxon>
        <taxon>Pseudomonadati</taxon>
        <taxon>Bacteroidota</taxon>
        <taxon>Chitinophagia</taxon>
        <taxon>Chitinophagales</taxon>
        <taxon>Chitinophagaceae</taxon>
        <taxon>Chitinophaga</taxon>
    </lineage>
</organism>
<evidence type="ECO:0000256" key="1">
    <source>
        <dbReference type="ARBA" id="ARBA00022737"/>
    </source>
</evidence>
<dbReference type="InterPro" id="IPR019734">
    <property type="entry name" value="TPR_rpt"/>
</dbReference>
<dbReference type="InterPro" id="IPR011990">
    <property type="entry name" value="TPR-like_helical_dom_sf"/>
</dbReference>
<dbReference type="PANTHER" id="PTHR44858">
    <property type="entry name" value="TETRATRICOPEPTIDE REPEAT PROTEIN 6"/>
    <property type="match status" value="1"/>
</dbReference>
<dbReference type="InterPro" id="IPR021352">
    <property type="entry name" value="DUF2971"/>
</dbReference>
<dbReference type="Proteomes" id="UP000185003">
    <property type="component" value="Unassembled WGS sequence"/>
</dbReference>
<accession>A0A1N6D352</accession>
<feature type="repeat" description="TPR" evidence="3">
    <location>
        <begin position="161"/>
        <end position="194"/>
    </location>
</feature>
<dbReference type="OrthoDB" id="1523851at2"/>
<evidence type="ECO:0000313" key="5">
    <source>
        <dbReference type="Proteomes" id="UP000185003"/>
    </source>
</evidence>
<dbReference type="Gene3D" id="1.25.40.10">
    <property type="entry name" value="Tetratricopeptide repeat domain"/>
    <property type="match status" value="2"/>
</dbReference>
<dbReference type="InterPro" id="IPR050498">
    <property type="entry name" value="Ycf3"/>
</dbReference>
<evidence type="ECO:0000256" key="2">
    <source>
        <dbReference type="ARBA" id="ARBA00022803"/>
    </source>
</evidence>
<dbReference type="Pfam" id="PF11185">
    <property type="entry name" value="DUF2971"/>
    <property type="match status" value="1"/>
</dbReference>
<dbReference type="Pfam" id="PF13181">
    <property type="entry name" value="TPR_8"/>
    <property type="match status" value="3"/>
</dbReference>
<dbReference type="AlphaFoldDB" id="A0A1N6D352"/>
<reference evidence="4 5" key="1">
    <citation type="submission" date="2016-11" db="EMBL/GenBank/DDBJ databases">
        <authorList>
            <person name="Jaros S."/>
            <person name="Januszkiewicz K."/>
            <person name="Wedrychowicz H."/>
        </authorList>
    </citation>
    <scope>NUCLEOTIDE SEQUENCE [LARGE SCALE GENOMIC DNA]</scope>
    <source>
        <strain evidence="4 5">DSM 24787</strain>
    </source>
</reference>
<dbReference type="SUPFAM" id="SSF48452">
    <property type="entry name" value="TPR-like"/>
    <property type="match status" value="1"/>
</dbReference>
<dbReference type="STRING" id="536979.SAMN04488055_0191"/>
<dbReference type="PROSITE" id="PS50293">
    <property type="entry name" value="TPR_REGION"/>
    <property type="match status" value="1"/>
</dbReference>
<feature type="repeat" description="TPR" evidence="3">
    <location>
        <begin position="195"/>
        <end position="228"/>
    </location>
</feature>